<dbReference type="InterPro" id="IPR043472">
    <property type="entry name" value="Macro_dom-like"/>
</dbReference>
<feature type="domain" description="Macro" evidence="1">
    <location>
        <begin position="1"/>
        <end position="51"/>
    </location>
</feature>
<dbReference type="PROSITE" id="PS51154">
    <property type="entry name" value="MACRO"/>
    <property type="match status" value="1"/>
</dbReference>
<dbReference type="Pfam" id="PF01661">
    <property type="entry name" value="Macro"/>
    <property type="match status" value="1"/>
</dbReference>
<evidence type="ECO:0000313" key="2">
    <source>
        <dbReference type="EMBL" id="MEW6954376.1"/>
    </source>
</evidence>
<keyword evidence="3" id="KW-1185">Reference proteome</keyword>
<sequence>MRAIHADITTLPVDAVVNAANSTLLGGGGVDGTIHRAAGPTGIGGRGIRAC</sequence>
<name>A0ABV3NAY7_9ACTO</name>
<dbReference type="PANTHER" id="PTHR11106">
    <property type="entry name" value="GANGLIOSIDE INDUCED DIFFERENTIATION ASSOCIATED PROTEIN 2-RELATED"/>
    <property type="match status" value="1"/>
</dbReference>
<dbReference type="SUPFAM" id="SSF52949">
    <property type="entry name" value="Macro domain-like"/>
    <property type="match status" value="1"/>
</dbReference>
<organism evidence="2 3">
    <name type="scientific">Trueperella pyogenes</name>
    <dbReference type="NCBI Taxonomy" id="1661"/>
    <lineage>
        <taxon>Bacteria</taxon>
        <taxon>Bacillati</taxon>
        <taxon>Actinomycetota</taxon>
        <taxon>Actinomycetes</taxon>
        <taxon>Actinomycetales</taxon>
        <taxon>Actinomycetaceae</taxon>
        <taxon>Trueperella</taxon>
    </lineage>
</organism>
<dbReference type="InterPro" id="IPR002589">
    <property type="entry name" value="Macro_dom"/>
</dbReference>
<gene>
    <name evidence="2" type="ORF">V3M73_04995</name>
</gene>
<accession>A0ABV3NAY7</accession>
<dbReference type="EMBL" id="JBAGNM010000003">
    <property type="protein sequence ID" value="MEW6954376.1"/>
    <property type="molecule type" value="Genomic_DNA"/>
</dbReference>
<proteinExistence type="predicted"/>
<dbReference type="Proteomes" id="UP001555100">
    <property type="component" value="Unassembled WGS sequence"/>
</dbReference>
<evidence type="ECO:0000259" key="1">
    <source>
        <dbReference type="PROSITE" id="PS51154"/>
    </source>
</evidence>
<dbReference type="Gene3D" id="3.40.220.10">
    <property type="entry name" value="Leucine Aminopeptidase, subunit E, domain 1"/>
    <property type="match status" value="1"/>
</dbReference>
<evidence type="ECO:0000313" key="3">
    <source>
        <dbReference type="Proteomes" id="UP001555100"/>
    </source>
</evidence>
<dbReference type="PANTHER" id="PTHR11106:SF27">
    <property type="entry name" value="MACRO DOMAIN-CONTAINING PROTEIN"/>
    <property type="match status" value="1"/>
</dbReference>
<reference evidence="2 3" key="1">
    <citation type="submission" date="2024-01" db="EMBL/GenBank/DDBJ databases">
        <title>Genomic analysis and antimicrobial resistance profiles of Trueperella pyogenes isolated from domestic and wild animals.</title>
        <authorList>
            <person name="Magossi G."/>
            <person name="Gzyl K.E."/>
            <person name="Holman D.B."/>
            <person name="Amat S."/>
        </authorList>
    </citation>
    <scope>NUCLEOTIDE SEQUENCE [LARGE SCALE GENOMIC DNA]</scope>
    <source>
        <strain evidence="2 3">1494</strain>
    </source>
</reference>
<comment type="caution">
    <text evidence="2">The sequence shown here is derived from an EMBL/GenBank/DDBJ whole genome shotgun (WGS) entry which is preliminary data.</text>
</comment>
<protein>
    <submittedName>
        <fullName evidence="2">Macro domain-containing protein</fullName>
    </submittedName>
</protein>